<sequence>MPTDSRGDDFRECLTETFPLDDVIERFHQIGVRWGVGLRQMEHAFGEKISESSKLELGNARICGAVWKSTEYLFRIYKLKKEWKDSFLPEYEQWKNEHLKNLETILPYLEKDPRQGFHLEGDFHSFSAERIRQILWSAQIKEER</sequence>
<name>A0A645GH95_9ZZZZ</name>
<protein>
    <submittedName>
        <fullName evidence="1">Uncharacterized protein</fullName>
    </submittedName>
</protein>
<gene>
    <name evidence="1" type="ORF">SDC9_170642</name>
</gene>
<reference evidence="1" key="1">
    <citation type="submission" date="2019-08" db="EMBL/GenBank/DDBJ databases">
        <authorList>
            <person name="Kucharzyk K."/>
            <person name="Murdoch R.W."/>
            <person name="Higgins S."/>
            <person name="Loffler F."/>
        </authorList>
    </citation>
    <scope>NUCLEOTIDE SEQUENCE</scope>
</reference>
<accession>A0A645GH95</accession>
<comment type="caution">
    <text evidence="1">The sequence shown here is derived from an EMBL/GenBank/DDBJ whole genome shotgun (WGS) entry which is preliminary data.</text>
</comment>
<dbReference type="AlphaFoldDB" id="A0A645GH95"/>
<dbReference type="EMBL" id="VSSQ01071708">
    <property type="protein sequence ID" value="MPN23254.1"/>
    <property type="molecule type" value="Genomic_DNA"/>
</dbReference>
<proteinExistence type="predicted"/>
<evidence type="ECO:0000313" key="1">
    <source>
        <dbReference type="EMBL" id="MPN23254.1"/>
    </source>
</evidence>
<organism evidence="1">
    <name type="scientific">bioreactor metagenome</name>
    <dbReference type="NCBI Taxonomy" id="1076179"/>
    <lineage>
        <taxon>unclassified sequences</taxon>
        <taxon>metagenomes</taxon>
        <taxon>ecological metagenomes</taxon>
    </lineage>
</organism>